<keyword evidence="2" id="KW-1185">Reference proteome</keyword>
<dbReference type="GO" id="GO:0009265">
    <property type="term" value="P:2'-deoxyribonucleotide biosynthetic process"/>
    <property type="evidence" value="ECO:0007669"/>
    <property type="project" value="TreeGrafter"/>
</dbReference>
<dbReference type="Pfam" id="PF13597">
    <property type="entry name" value="NRDD"/>
    <property type="match status" value="1"/>
</dbReference>
<dbReference type="NCBIfam" id="NF005497">
    <property type="entry name" value="PRK07111.1"/>
    <property type="match status" value="1"/>
</dbReference>
<proteinExistence type="predicted"/>
<dbReference type="NCBIfam" id="TIGR02487">
    <property type="entry name" value="NrdD"/>
    <property type="match status" value="1"/>
</dbReference>
<dbReference type="AlphaFoldDB" id="A0A0M1P8F7"/>
<name>A0A0M1P8F7_9BACL</name>
<evidence type="ECO:0000313" key="1">
    <source>
        <dbReference type="EMBL" id="KOR90610.1"/>
    </source>
</evidence>
<dbReference type="InterPro" id="IPR012833">
    <property type="entry name" value="NrdD"/>
</dbReference>
<accession>A0A0M1P8F7</accession>
<gene>
    <name evidence="1" type="ORF">AM231_03270</name>
</gene>
<comment type="caution">
    <text evidence="1">The sequence shown here is derived from an EMBL/GenBank/DDBJ whole genome shotgun (WGS) entry which is preliminary data.</text>
</comment>
<evidence type="ECO:0000313" key="2">
    <source>
        <dbReference type="Proteomes" id="UP000036932"/>
    </source>
</evidence>
<dbReference type="SUPFAM" id="SSF51998">
    <property type="entry name" value="PFL-like glycyl radical enzymes"/>
    <property type="match status" value="1"/>
</dbReference>
<dbReference type="Proteomes" id="UP000036932">
    <property type="component" value="Unassembled WGS sequence"/>
</dbReference>
<dbReference type="GO" id="GO:0004748">
    <property type="term" value="F:ribonucleoside-diphosphate reductase activity, thioredoxin disulfide as acceptor"/>
    <property type="evidence" value="ECO:0007669"/>
    <property type="project" value="TreeGrafter"/>
</dbReference>
<dbReference type="PATRIC" id="fig|1705565.3.peg.2526"/>
<dbReference type="GO" id="GO:0031250">
    <property type="term" value="C:anaerobic ribonucleoside-triphosphate reductase complex"/>
    <property type="evidence" value="ECO:0007669"/>
    <property type="project" value="TreeGrafter"/>
</dbReference>
<organism evidence="1 2">
    <name type="scientific">Paenibacillus solani</name>
    <dbReference type="NCBI Taxonomy" id="1705565"/>
    <lineage>
        <taxon>Bacteria</taxon>
        <taxon>Bacillati</taxon>
        <taxon>Bacillota</taxon>
        <taxon>Bacilli</taxon>
        <taxon>Bacillales</taxon>
        <taxon>Paenibacillaceae</taxon>
        <taxon>Paenibacillus</taxon>
    </lineage>
</organism>
<dbReference type="GO" id="GO:0006260">
    <property type="term" value="P:DNA replication"/>
    <property type="evidence" value="ECO:0007669"/>
    <property type="project" value="InterPro"/>
</dbReference>
<dbReference type="PANTHER" id="PTHR21075">
    <property type="entry name" value="ANAEROBIC RIBONUCLEOSIDE-TRIPHOSPHATE REDUCTASE"/>
    <property type="match status" value="1"/>
</dbReference>
<reference evidence="2" key="1">
    <citation type="submission" date="2015-08" db="EMBL/GenBank/DDBJ databases">
        <title>Genome sequencing project for genomic taxonomy and phylogenomics of Bacillus-like bacteria.</title>
        <authorList>
            <person name="Liu B."/>
            <person name="Wang J."/>
            <person name="Zhu Y."/>
            <person name="Liu G."/>
            <person name="Chen Q."/>
            <person name="Chen Z."/>
            <person name="Lan J."/>
            <person name="Che J."/>
            <person name="Ge C."/>
            <person name="Shi H."/>
            <person name="Pan Z."/>
            <person name="Liu X."/>
        </authorList>
    </citation>
    <scope>NUCLEOTIDE SEQUENCE [LARGE SCALE GENOMIC DNA]</scope>
    <source>
        <strain evidence="2">FJAT-22460</strain>
    </source>
</reference>
<dbReference type="EMBL" id="LIUT01000001">
    <property type="protein sequence ID" value="KOR90610.1"/>
    <property type="molecule type" value="Genomic_DNA"/>
</dbReference>
<protein>
    <submittedName>
        <fullName evidence="1">Oxidoreductase</fullName>
    </submittedName>
</protein>
<dbReference type="PANTHER" id="PTHR21075:SF0">
    <property type="entry name" value="ANAEROBIC RIBONUCLEOSIDE-TRIPHOSPHATE REDUCTASE"/>
    <property type="match status" value="1"/>
</dbReference>
<dbReference type="GO" id="GO:0008998">
    <property type="term" value="F:ribonucleoside-triphosphate reductase (thioredoxin) activity"/>
    <property type="evidence" value="ECO:0007669"/>
    <property type="project" value="InterPro"/>
</dbReference>
<sequence length="656" mass="73758">MERMRRGELYKISRDVIGVSNLDLLRENANLNGESFSGKMSRIGSEYAKWMASKFILPTDLMKSVKDGYVYVHDLDQYALGTTNCIFIPFDRLLAKGFNTGNGSVRPPQSIMTAMALVAIIFQSQQNSQFGGVSGNKIDWDLAPYVGKSFRRHFRKGLVYFAQEDQGEPRSNERVLTDDKLYIDNEQLKETYPHIYHYAYNETVNEVKQAAESLIHNLNTMSSRAGGQIPFTSLNYGMCTSTEGRMVSHALLDATMKGLGGGETPIFPQHIFQCKQGVNQAEGEPNYDLLLKAVECSSRRLYPNFVNVDASFNLVYYNPDDPNTIIATMGCRTRTISDRFGRNRLSGKGNLSFNTINLVRLGIEHGIIEGKRNLPDLSRFYEQLDQYMTIAVEGLIHRYELQAEQPAKASDFMMREGVWEGGEALAPEDKVRELIKHGTLALGFIGLGECLKALTGLHHGEDENSRSLGIEIISHMRQFCNEASERYDLNITLFATPAEGLSGKFTKLDRHTFGVIEGVTDREYYTNSFHIPVYYPMPAYRKIQAEAPFHELCNAGAISYVELDGNARQNTTAFRDIVQFALQQNIGYFSVNHPVDRCPACNYEGIIGSVCPGCGALETAGNFQRLRRVTGYLTGNYTERFNSAKQAEVRDRVKHL</sequence>
<dbReference type="Gene3D" id="3.20.70.20">
    <property type="match status" value="1"/>
</dbReference>